<dbReference type="AlphaFoldDB" id="A0A193SRY2"/>
<dbReference type="EMBL" id="LT963395">
    <property type="protein sequence ID" value="SOS21575.1"/>
    <property type="molecule type" value="Genomic_DNA"/>
</dbReference>
<feature type="region of interest" description="Disordered" evidence="1">
    <location>
        <begin position="1"/>
        <end position="27"/>
    </location>
</feature>
<feature type="compositionally biased region" description="Basic and acidic residues" evidence="1">
    <location>
        <begin position="14"/>
        <end position="24"/>
    </location>
</feature>
<proteinExistence type="predicted"/>
<organism evidence="2 3">
    <name type="scientific">Pseudomonas cerasi</name>
    <dbReference type="NCBI Taxonomy" id="1583341"/>
    <lineage>
        <taxon>Bacteria</taxon>
        <taxon>Pseudomonadati</taxon>
        <taxon>Pseudomonadota</taxon>
        <taxon>Gammaproteobacteria</taxon>
        <taxon>Pseudomonadales</taxon>
        <taxon>Pseudomonadaceae</taxon>
        <taxon>Pseudomonas</taxon>
    </lineage>
</organism>
<dbReference type="RefSeq" id="WP_269453952.1">
    <property type="nucleotide sequence ID" value="NZ_LT222319.1"/>
</dbReference>
<sequence length="43" mass="4503">MSIATVTQIGGPSEARKSTAEEIKQITGKCPSLNRELKTGEAA</sequence>
<name>A0A193SRY2_9PSED</name>
<feature type="compositionally biased region" description="Polar residues" evidence="1">
    <location>
        <begin position="1"/>
        <end position="10"/>
    </location>
</feature>
<keyword evidence="3" id="KW-1185">Reference proteome</keyword>
<accession>A0A193SRY2</accession>
<gene>
    <name evidence="2" type="ORF">PL963_03485</name>
</gene>
<reference evidence="3" key="1">
    <citation type="submission" date="2017-11" db="EMBL/GenBank/DDBJ databases">
        <authorList>
            <person name="Blom J."/>
        </authorList>
    </citation>
    <scope>NUCLEOTIDE SEQUENCE [LARGE SCALE GENOMIC DNA]</scope>
</reference>
<evidence type="ECO:0000256" key="1">
    <source>
        <dbReference type="SAM" id="MobiDB-lite"/>
    </source>
</evidence>
<protein>
    <submittedName>
        <fullName evidence="2">Uncharacterized protein</fullName>
    </submittedName>
</protein>
<dbReference type="Proteomes" id="UP000239025">
    <property type="component" value="Chromosome 1"/>
</dbReference>
<evidence type="ECO:0000313" key="2">
    <source>
        <dbReference type="EMBL" id="SOS21575.1"/>
    </source>
</evidence>
<evidence type="ECO:0000313" key="3">
    <source>
        <dbReference type="Proteomes" id="UP000239025"/>
    </source>
</evidence>